<name>A0A9P3GCU3_9APHY</name>
<feature type="transmembrane region" description="Helical" evidence="2">
    <location>
        <begin position="189"/>
        <end position="216"/>
    </location>
</feature>
<dbReference type="AlphaFoldDB" id="A0A9P3GCU3"/>
<keyword evidence="2" id="KW-0812">Transmembrane</keyword>
<dbReference type="Proteomes" id="UP000703269">
    <property type="component" value="Unassembled WGS sequence"/>
</dbReference>
<accession>A0A9P3GCU3</accession>
<feature type="compositionally biased region" description="Polar residues" evidence="1">
    <location>
        <begin position="693"/>
        <end position="726"/>
    </location>
</feature>
<feature type="transmembrane region" description="Helical" evidence="2">
    <location>
        <begin position="222"/>
        <end position="247"/>
    </location>
</feature>
<feature type="region of interest" description="Disordered" evidence="1">
    <location>
        <begin position="683"/>
        <end position="726"/>
    </location>
</feature>
<keyword evidence="2" id="KW-0472">Membrane</keyword>
<dbReference type="Pfam" id="PF20153">
    <property type="entry name" value="DUF6535"/>
    <property type="match status" value="1"/>
</dbReference>
<evidence type="ECO:0000259" key="3">
    <source>
        <dbReference type="Pfam" id="PF20153"/>
    </source>
</evidence>
<dbReference type="OrthoDB" id="2796093at2759"/>
<gene>
    <name evidence="4" type="ORF">PsYK624_095410</name>
</gene>
<reference evidence="4 5" key="1">
    <citation type="submission" date="2021-08" db="EMBL/GenBank/DDBJ databases">
        <title>Draft Genome Sequence of Phanerochaete sordida strain YK-624.</title>
        <authorList>
            <person name="Mori T."/>
            <person name="Dohra H."/>
            <person name="Suzuki T."/>
            <person name="Kawagishi H."/>
            <person name="Hirai H."/>
        </authorList>
    </citation>
    <scope>NUCLEOTIDE SEQUENCE [LARGE SCALE GENOMIC DNA]</scope>
    <source>
        <strain evidence="4 5">YK-624</strain>
    </source>
</reference>
<protein>
    <recommendedName>
        <fullName evidence="3">DUF6535 domain-containing protein</fullName>
    </recommendedName>
</protein>
<evidence type="ECO:0000313" key="4">
    <source>
        <dbReference type="EMBL" id="GJE93382.1"/>
    </source>
</evidence>
<evidence type="ECO:0000256" key="2">
    <source>
        <dbReference type="SAM" id="Phobius"/>
    </source>
</evidence>
<feature type="domain" description="DUF6535" evidence="3">
    <location>
        <begin position="51"/>
        <end position="217"/>
    </location>
</feature>
<comment type="caution">
    <text evidence="4">The sequence shown here is derived from an EMBL/GenBank/DDBJ whole genome shotgun (WGS) entry which is preliminary data.</text>
</comment>
<evidence type="ECO:0000256" key="1">
    <source>
        <dbReference type="SAM" id="MobiDB-lite"/>
    </source>
</evidence>
<feature type="transmembrane region" description="Helical" evidence="2">
    <location>
        <begin position="67"/>
        <end position="86"/>
    </location>
</feature>
<organism evidence="4 5">
    <name type="scientific">Phanerochaete sordida</name>
    <dbReference type="NCBI Taxonomy" id="48140"/>
    <lineage>
        <taxon>Eukaryota</taxon>
        <taxon>Fungi</taxon>
        <taxon>Dikarya</taxon>
        <taxon>Basidiomycota</taxon>
        <taxon>Agaricomycotina</taxon>
        <taxon>Agaricomycetes</taxon>
        <taxon>Polyporales</taxon>
        <taxon>Phanerochaetaceae</taxon>
        <taxon>Phanerochaete</taxon>
    </lineage>
</organism>
<proteinExistence type="predicted"/>
<sequence>MQNPAPSSAPLVYHYLICGKIMVGSLRRQYDKHTPSDSLSGSRSLHATSKFIHEHDDAMIKDCDEDLNALLILAGLFATILTAFLAGSTGWLQQDNTQVTADLLLQISAQLADAAQAEIAQLPTFEATTTDIAINIMWFLSLVLSLASALFGMIVKRWLREYTAWQTESLPQAICLRQVRYKAFLRWKVPLIVALLPGLLEVALVLFMAGIVAMLWTLNSLLAAIISAASAALLVIAFSAVLIPIFFHNCPYRSPGGWVCVLAWGYISRFYYRTLWAAGLISRAFLHDQLSRRRTSHDWKQRDLHLNFADESGPHADSETTKLIHLIDAIVWTYQRRQDDALLDGLSYHADPNADSSIRSQLRLPLHAACRVLGVPVEKFFEFLRRQYALHLSPDGSARFTLCLSDTWDALHPWSSKDGNTSLQVLGHFLLAELKEATTAFQSSDAPQSALSDATAFVEALCFLYHISKAPSARTLKGAFATFLEDVYRNSSRDGDSMSSAAIPNFRTIAIEILRKMRSARAHGDNISGHTRGTRLGLQTFKDHARLAIEVFHESSDYSNEESRHLFVTLSNLAIQRCDSWRVLCYDHDDLQSLLQCMEAAARISLERSITNCGHYSGLPWVASLSKAAASHAGLHTCIPLSFLRTLSTGVAQGLFIGKHMQRQLRGLKARCACRDTMSIPPDTPLQDPFGTGASTPKTLVAPSLSTPQVSRDSTSRTPLLASASSDSLVGGVISDMPLSSSPTSLTTPLAKNFS</sequence>
<keyword evidence="2" id="KW-1133">Transmembrane helix</keyword>
<keyword evidence="5" id="KW-1185">Reference proteome</keyword>
<dbReference type="EMBL" id="BPQB01000032">
    <property type="protein sequence ID" value="GJE93382.1"/>
    <property type="molecule type" value="Genomic_DNA"/>
</dbReference>
<evidence type="ECO:0000313" key="5">
    <source>
        <dbReference type="Proteomes" id="UP000703269"/>
    </source>
</evidence>
<dbReference type="InterPro" id="IPR045338">
    <property type="entry name" value="DUF6535"/>
</dbReference>
<feature type="transmembrane region" description="Helical" evidence="2">
    <location>
        <begin position="132"/>
        <end position="155"/>
    </location>
</feature>